<dbReference type="RefSeq" id="WP_082142521.1">
    <property type="nucleotide sequence ID" value="NZ_CP023481.1"/>
</dbReference>
<reference evidence="1 2" key="1">
    <citation type="submission" date="2023-03" db="EMBL/GenBank/DDBJ databases">
        <title>Agriculturally important microbes genome sequencing.</title>
        <authorList>
            <person name="Dunlap C."/>
        </authorList>
    </citation>
    <scope>NUCLEOTIDE SEQUENCE [LARGE SCALE GENOMIC DNA]</scope>
    <source>
        <strain evidence="1 2">CBP-3203</strain>
    </source>
</reference>
<sequence length="78" mass="8859">MEIAAVGHFFILAGSQKALEPYLETKVTLIVDSVEEFKKWFVDGGSEIIRDIQEVPTGKNITMKHPDGSIIEYVRFFK</sequence>
<keyword evidence="2" id="KW-1185">Reference proteome</keyword>
<dbReference type="InterPro" id="IPR029068">
    <property type="entry name" value="Glyas_Bleomycin-R_OHBP_Dase"/>
</dbReference>
<dbReference type="Gene3D" id="3.10.180.10">
    <property type="entry name" value="2,3-Dihydroxybiphenyl 1,2-Dioxygenase, domain 1"/>
    <property type="match status" value="1"/>
</dbReference>
<organism evidence="1 2">
    <name type="scientific">Bacillus glycinifermentans</name>
    <dbReference type="NCBI Taxonomy" id="1664069"/>
    <lineage>
        <taxon>Bacteria</taxon>
        <taxon>Bacillati</taxon>
        <taxon>Bacillota</taxon>
        <taxon>Bacilli</taxon>
        <taxon>Bacillales</taxon>
        <taxon>Bacillaceae</taxon>
        <taxon>Bacillus</taxon>
    </lineage>
</organism>
<protein>
    <recommendedName>
        <fullName evidence="3">VOC domain-containing protein</fullName>
    </recommendedName>
</protein>
<proteinExistence type="predicted"/>
<evidence type="ECO:0000313" key="2">
    <source>
        <dbReference type="Proteomes" id="UP001341297"/>
    </source>
</evidence>
<accession>A0ABU6H1G3</accession>
<evidence type="ECO:0008006" key="3">
    <source>
        <dbReference type="Google" id="ProtNLM"/>
    </source>
</evidence>
<dbReference type="Proteomes" id="UP001341297">
    <property type="component" value="Unassembled WGS sequence"/>
</dbReference>
<comment type="caution">
    <text evidence="1">The sequence shown here is derived from an EMBL/GenBank/DDBJ whole genome shotgun (WGS) entry which is preliminary data.</text>
</comment>
<dbReference type="SUPFAM" id="SSF54593">
    <property type="entry name" value="Glyoxalase/Bleomycin resistance protein/Dihydroxybiphenyl dioxygenase"/>
    <property type="match status" value="1"/>
</dbReference>
<dbReference type="EMBL" id="JARRTL010000007">
    <property type="protein sequence ID" value="MEC0484494.1"/>
    <property type="molecule type" value="Genomic_DNA"/>
</dbReference>
<gene>
    <name evidence="1" type="ORF">P8828_06465</name>
</gene>
<evidence type="ECO:0000313" key="1">
    <source>
        <dbReference type="EMBL" id="MEC0484494.1"/>
    </source>
</evidence>
<name>A0ABU6H1G3_9BACI</name>